<dbReference type="EMBL" id="CACRXK020003792">
    <property type="protein sequence ID" value="CAB4000266.1"/>
    <property type="molecule type" value="Genomic_DNA"/>
</dbReference>
<keyword evidence="1" id="KW-0677">Repeat</keyword>
<feature type="compositionally biased region" description="Polar residues" evidence="2">
    <location>
        <begin position="99"/>
        <end position="109"/>
    </location>
</feature>
<sequence length="147" mass="16376">MATILSIPSGKKLLRRHLATHFESLIGPACMKVKETAVANGQTPILPGEKHKTRRLSIGGMRKRTKSDAECEEYVCPMDTEIPVPLQKIFSPRLRKTEGVQQSVVTNQKTRGDEQQGDDELTKTLGTFSKELNSLTDMLGHDDSNER</sequence>
<dbReference type="Proteomes" id="UP001152795">
    <property type="component" value="Unassembled WGS sequence"/>
</dbReference>
<evidence type="ECO:0000256" key="2">
    <source>
        <dbReference type="SAM" id="MobiDB-lite"/>
    </source>
</evidence>
<dbReference type="GO" id="GO:0007528">
    <property type="term" value="P:neuromuscular junction development"/>
    <property type="evidence" value="ECO:0007669"/>
    <property type="project" value="TreeGrafter"/>
</dbReference>
<keyword evidence="4" id="KW-1185">Reference proteome</keyword>
<feature type="region of interest" description="Disordered" evidence="2">
    <location>
        <begin position="97"/>
        <end position="120"/>
    </location>
</feature>
<dbReference type="GO" id="GO:0048786">
    <property type="term" value="C:presynaptic active zone"/>
    <property type="evidence" value="ECO:0007669"/>
    <property type="project" value="TreeGrafter"/>
</dbReference>
<comment type="caution">
    <text evidence="3">The sequence shown here is derived from an EMBL/GenBank/DDBJ whole genome shotgun (WGS) entry which is preliminary data.</text>
</comment>
<dbReference type="AlphaFoldDB" id="A0A6S7H7Z5"/>
<organism evidence="3 4">
    <name type="scientific">Paramuricea clavata</name>
    <name type="common">Red gorgonian</name>
    <name type="synonym">Violescent sea-whip</name>
    <dbReference type="NCBI Taxonomy" id="317549"/>
    <lineage>
        <taxon>Eukaryota</taxon>
        <taxon>Metazoa</taxon>
        <taxon>Cnidaria</taxon>
        <taxon>Anthozoa</taxon>
        <taxon>Octocorallia</taxon>
        <taxon>Malacalcyonacea</taxon>
        <taxon>Plexauridae</taxon>
        <taxon>Paramuricea</taxon>
    </lineage>
</organism>
<dbReference type="PANTHER" id="PTHR12587:SF14">
    <property type="entry name" value="AT31531P"/>
    <property type="match status" value="1"/>
</dbReference>
<accession>A0A6S7H7Z5</accession>
<evidence type="ECO:0000256" key="1">
    <source>
        <dbReference type="ARBA" id="ARBA00022737"/>
    </source>
</evidence>
<name>A0A6S7H7Z5_PARCT</name>
<dbReference type="Gene3D" id="1.10.150.50">
    <property type="entry name" value="Transcription Factor, Ets-1"/>
    <property type="match status" value="1"/>
</dbReference>
<evidence type="ECO:0000313" key="4">
    <source>
        <dbReference type="Proteomes" id="UP001152795"/>
    </source>
</evidence>
<evidence type="ECO:0000313" key="3">
    <source>
        <dbReference type="EMBL" id="CAB4000266.1"/>
    </source>
</evidence>
<protein>
    <submittedName>
        <fullName evidence="3">Uncharacterized protein</fullName>
    </submittedName>
</protein>
<gene>
    <name evidence="3" type="ORF">PACLA_8A068218</name>
</gene>
<dbReference type="InterPro" id="IPR029515">
    <property type="entry name" value="Liprin"/>
</dbReference>
<proteinExistence type="predicted"/>
<dbReference type="OrthoDB" id="5977353at2759"/>
<reference evidence="3" key="1">
    <citation type="submission" date="2020-04" db="EMBL/GenBank/DDBJ databases">
        <authorList>
            <person name="Alioto T."/>
            <person name="Alioto T."/>
            <person name="Gomez Garrido J."/>
        </authorList>
    </citation>
    <scope>NUCLEOTIDE SEQUENCE</scope>
    <source>
        <strain evidence="3">A484AB</strain>
    </source>
</reference>
<dbReference type="InterPro" id="IPR013761">
    <property type="entry name" value="SAM/pointed_sf"/>
</dbReference>
<dbReference type="PANTHER" id="PTHR12587">
    <property type="entry name" value="LAR INTERACTING PROTEIN LIP -RELATED PROTEIN"/>
    <property type="match status" value="1"/>
</dbReference>